<name>A0A8S1X076_9CILI</name>
<proteinExistence type="predicted"/>
<organism evidence="1 2">
    <name type="scientific">Paramecium pentaurelia</name>
    <dbReference type="NCBI Taxonomy" id="43138"/>
    <lineage>
        <taxon>Eukaryota</taxon>
        <taxon>Sar</taxon>
        <taxon>Alveolata</taxon>
        <taxon>Ciliophora</taxon>
        <taxon>Intramacronucleata</taxon>
        <taxon>Oligohymenophorea</taxon>
        <taxon>Peniculida</taxon>
        <taxon>Parameciidae</taxon>
        <taxon>Paramecium</taxon>
    </lineage>
</organism>
<accession>A0A8S1X076</accession>
<keyword evidence="2" id="KW-1185">Reference proteome</keyword>
<gene>
    <name evidence="1" type="ORF">PPENT_87.1.T1100006</name>
</gene>
<reference evidence="1" key="1">
    <citation type="submission" date="2021-01" db="EMBL/GenBank/DDBJ databases">
        <authorList>
            <consortium name="Genoscope - CEA"/>
            <person name="William W."/>
        </authorList>
    </citation>
    <scope>NUCLEOTIDE SEQUENCE</scope>
</reference>
<evidence type="ECO:0000313" key="2">
    <source>
        <dbReference type="Proteomes" id="UP000689195"/>
    </source>
</evidence>
<sequence length="80" mass="9357">MISFEDLQIKYQINGQINNNFKFVETIDLCLLKIYKIEIYYQNDNSVFTYQENNVLSEFKDGGGSNNKILGKLKNIQNLI</sequence>
<evidence type="ECO:0000313" key="1">
    <source>
        <dbReference type="EMBL" id="CAD8195553.1"/>
    </source>
</evidence>
<dbReference type="Proteomes" id="UP000689195">
    <property type="component" value="Unassembled WGS sequence"/>
</dbReference>
<dbReference type="EMBL" id="CAJJDO010000110">
    <property type="protein sequence ID" value="CAD8195553.1"/>
    <property type="molecule type" value="Genomic_DNA"/>
</dbReference>
<protein>
    <submittedName>
        <fullName evidence="1">Uncharacterized protein</fullName>
    </submittedName>
</protein>
<dbReference type="AlphaFoldDB" id="A0A8S1X076"/>
<comment type="caution">
    <text evidence="1">The sequence shown here is derived from an EMBL/GenBank/DDBJ whole genome shotgun (WGS) entry which is preliminary data.</text>
</comment>